<gene>
    <name evidence="2" type="ORF">NPIL_172801</name>
</gene>
<name>A0A8X6JQP6_NEPPI</name>
<sequence>MSRKTNLVGVLRTPVSRIMTPYTNLGKMSSVKHNSGRMSKLKDRDSRVLKRIVARKRKATMPHPSLEPCIHENCSREVV</sequence>
<evidence type="ECO:0000313" key="3">
    <source>
        <dbReference type="Proteomes" id="UP000887013"/>
    </source>
</evidence>
<feature type="region of interest" description="Disordered" evidence="1">
    <location>
        <begin position="26"/>
        <end position="45"/>
    </location>
</feature>
<reference evidence="2" key="1">
    <citation type="submission" date="2020-08" db="EMBL/GenBank/DDBJ databases">
        <title>Multicomponent nature underlies the extraordinary mechanical properties of spider dragline silk.</title>
        <authorList>
            <person name="Kono N."/>
            <person name="Nakamura H."/>
            <person name="Mori M."/>
            <person name="Yoshida Y."/>
            <person name="Ohtoshi R."/>
            <person name="Malay A.D."/>
            <person name="Moran D.A.P."/>
            <person name="Tomita M."/>
            <person name="Numata K."/>
            <person name="Arakawa K."/>
        </authorList>
    </citation>
    <scope>NUCLEOTIDE SEQUENCE</scope>
</reference>
<comment type="caution">
    <text evidence="2">The sequence shown here is derived from an EMBL/GenBank/DDBJ whole genome shotgun (WGS) entry which is preliminary data.</text>
</comment>
<feature type="compositionally biased region" description="Basic and acidic residues" evidence="1">
    <location>
        <begin position="69"/>
        <end position="79"/>
    </location>
</feature>
<accession>A0A8X6JQP6</accession>
<dbReference type="AlphaFoldDB" id="A0A8X6JQP6"/>
<feature type="region of interest" description="Disordered" evidence="1">
    <location>
        <begin position="56"/>
        <end position="79"/>
    </location>
</feature>
<feature type="compositionally biased region" description="Polar residues" evidence="1">
    <location>
        <begin position="26"/>
        <end position="37"/>
    </location>
</feature>
<evidence type="ECO:0000313" key="2">
    <source>
        <dbReference type="EMBL" id="GFS30069.1"/>
    </source>
</evidence>
<organism evidence="2 3">
    <name type="scientific">Nephila pilipes</name>
    <name type="common">Giant wood spider</name>
    <name type="synonym">Nephila maculata</name>
    <dbReference type="NCBI Taxonomy" id="299642"/>
    <lineage>
        <taxon>Eukaryota</taxon>
        <taxon>Metazoa</taxon>
        <taxon>Ecdysozoa</taxon>
        <taxon>Arthropoda</taxon>
        <taxon>Chelicerata</taxon>
        <taxon>Arachnida</taxon>
        <taxon>Araneae</taxon>
        <taxon>Araneomorphae</taxon>
        <taxon>Entelegynae</taxon>
        <taxon>Araneoidea</taxon>
        <taxon>Nephilidae</taxon>
        <taxon>Nephila</taxon>
    </lineage>
</organism>
<evidence type="ECO:0000256" key="1">
    <source>
        <dbReference type="SAM" id="MobiDB-lite"/>
    </source>
</evidence>
<dbReference type="Proteomes" id="UP000887013">
    <property type="component" value="Unassembled WGS sequence"/>
</dbReference>
<dbReference type="EMBL" id="BMAW01087492">
    <property type="protein sequence ID" value="GFS30069.1"/>
    <property type="molecule type" value="Genomic_DNA"/>
</dbReference>
<protein>
    <submittedName>
        <fullName evidence="2">Uncharacterized protein</fullName>
    </submittedName>
</protein>
<keyword evidence="3" id="KW-1185">Reference proteome</keyword>
<proteinExistence type="predicted"/>